<sequence length="66" mass="7781">MRTRWRAPLSRPHERLYYRLAENGRLIYPDKLTQQQTFRIGCFGHLSEQDFAELTAAFIADARSLP</sequence>
<dbReference type="Proteomes" id="UP000727456">
    <property type="component" value="Unassembled WGS sequence"/>
</dbReference>
<reference evidence="1 2" key="1">
    <citation type="submission" date="2020-03" db="EMBL/GenBank/DDBJ databases">
        <title>Genomic Encyclopedia of Type Strains, Phase III (KMG-III): the genomes of soil and plant-associated and newly described type strains.</title>
        <authorList>
            <person name="Whitman W."/>
        </authorList>
    </citation>
    <scope>NUCLEOTIDE SEQUENCE [LARGE SCALE GENOMIC DNA]</scope>
    <source>
        <strain evidence="1 2">CECT 8804</strain>
    </source>
</reference>
<dbReference type="RefSeq" id="WP_167072639.1">
    <property type="nucleotide sequence ID" value="NZ_JAAOZC010000003.1"/>
</dbReference>
<keyword evidence="2" id="KW-1185">Reference proteome</keyword>
<evidence type="ECO:0000313" key="1">
    <source>
        <dbReference type="EMBL" id="NIJ07767.1"/>
    </source>
</evidence>
<dbReference type="EMBL" id="JAAOZC010000003">
    <property type="protein sequence ID" value="NIJ07767.1"/>
    <property type="molecule type" value="Genomic_DNA"/>
</dbReference>
<dbReference type="InterPro" id="IPR015422">
    <property type="entry name" value="PyrdxlP-dep_Trfase_small"/>
</dbReference>
<organism evidence="1 2">
    <name type="scientific">Sphingomonas vulcanisoli</name>
    <dbReference type="NCBI Taxonomy" id="1658060"/>
    <lineage>
        <taxon>Bacteria</taxon>
        <taxon>Pseudomonadati</taxon>
        <taxon>Pseudomonadota</taxon>
        <taxon>Alphaproteobacteria</taxon>
        <taxon>Sphingomonadales</taxon>
        <taxon>Sphingomonadaceae</taxon>
        <taxon>Sphingomonas</taxon>
    </lineage>
</organism>
<gene>
    <name evidence="1" type="ORF">FHS31_001377</name>
</gene>
<evidence type="ECO:0000313" key="2">
    <source>
        <dbReference type="Proteomes" id="UP000727456"/>
    </source>
</evidence>
<comment type="caution">
    <text evidence="1">The sequence shown here is derived from an EMBL/GenBank/DDBJ whole genome shotgun (WGS) entry which is preliminary data.</text>
</comment>
<protein>
    <submittedName>
        <fullName evidence="1">Aspartate aminotransferase-like enzyme</fullName>
    </submittedName>
</protein>
<accession>A0ABX0TTN2</accession>
<dbReference type="Gene3D" id="3.90.1150.10">
    <property type="entry name" value="Aspartate Aminotransferase, domain 1"/>
    <property type="match status" value="1"/>
</dbReference>
<name>A0ABX0TTN2_9SPHN</name>
<proteinExistence type="predicted"/>